<organism evidence="8 9">
    <name type="scientific">Mythimna separata</name>
    <name type="common">Oriental armyworm</name>
    <name type="synonym">Pseudaletia separata</name>
    <dbReference type="NCBI Taxonomy" id="271217"/>
    <lineage>
        <taxon>Eukaryota</taxon>
        <taxon>Metazoa</taxon>
        <taxon>Ecdysozoa</taxon>
        <taxon>Arthropoda</taxon>
        <taxon>Hexapoda</taxon>
        <taxon>Insecta</taxon>
        <taxon>Pterygota</taxon>
        <taxon>Neoptera</taxon>
        <taxon>Endopterygota</taxon>
        <taxon>Lepidoptera</taxon>
        <taxon>Glossata</taxon>
        <taxon>Ditrysia</taxon>
        <taxon>Noctuoidea</taxon>
        <taxon>Noctuidae</taxon>
        <taxon>Noctuinae</taxon>
        <taxon>Hadenini</taxon>
        <taxon>Mythimna</taxon>
    </lineage>
</organism>
<gene>
    <name evidence="8" type="ORF">PYW07_000412</name>
</gene>
<dbReference type="PANTHER" id="PTHR10083">
    <property type="entry name" value="KUNITZ-TYPE PROTEASE INHIBITOR-RELATED"/>
    <property type="match status" value="1"/>
</dbReference>
<protein>
    <recommendedName>
        <fullName evidence="7">BPTI/Kunitz inhibitor domain-containing protein</fullName>
    </recommendedName>
</protein>
<keyword evidence="5" id="KW-1015">Disulfide bond</keyword>
<dbReference type="SMART" id="SM00131">
    <property type="entry name" value="KU"/>
    <property type="match status" value="1"/>
</dbReference>
<keyword evidence="9" id="KW-1185">Reference proteome</keyword>
<dbReference type="PANTHER" id="PTHR10083:SF217">
    <property type="entry name" value="BOOPHILIN-H2"/>
    <property type="match status" value="1"/>
</dbReference>
<keyword evidence="3" id="KW-0646">Protease inhibitor</keyword>
<evidence type="ECO:0000256" key="5">
    <source>
        <dbReference type="ARBA" id="ARBA00023157"/>
    </source>
</evidence>
<keyword evidence="2" id="KW-0964">Secreted</keyword>
<name>A0AAD8E0I5_MYTSE</name>
<comment type="caution">
    <text evidence="8">The sequence shown here is derived from an EMBL/GenBank/DDBJ whole genome shotgun (WGS) entry which is preliminary data.</text>
</comment>
<dbReference type="GO" id="GO:0004867">
    <property type="term" value="F:serine-type endopeptidase inhibitor activity"/>
    <property type="evidence" value="ECO:0007669"/>
    <property type="project" value="UniProtKB-KW"/>
</dbReference>
<proteinExistence type="predicted"/>
<dbReference type="InterPro" id="IPR050098">
    <property type="entry name" value="TFPI/VKTCI-like"/>
</dbReference>
<keyword evidence="4" id="KW-0722">Serine protease inhibitor</keyword>
<comment type="subcellular location">
    <subcellularLocation>
        <location evidence="1">Secreted</location>
    </subcellularLocation>
</comment>
<feature type="domain" description="BPTI/Kunitz inhibitor" evidence="7">
    <location>
        <begin position="220"/>
        <end position="270"/>
    </location>
</feature>
<evidence type="ECO:0000256" key="4">
    <source>
        <dbReference type="ARBA" id="ARBA00022900"/>
    </source>
</evidence>
<dbReference type="Proteomes" id="UP001231518">
    <property type="component" value="Chromosome 1"/>
</dbReference>
<evidence type="ECO:0000313" key="8">
    <source>
        <dbReference type="EMBL" id="KAJ8737141.1"/>
    </source>
</evidence>
<dbReference type="PRINTS" id="PR00759">
    <property type="entry name" value="BASICPTASE"/>
</dbReference>
<dbReference type="EMBL" id="JARGEI010000001">
    <property type="protein sequence ID" value="KAJ8737141.1"/>
    <property type="molecule type" value="Genomic_DNA"/>
</dbReference>
<dbReference type="Pfam" id="PF00014">
    <property type="entry name" value="Kunitz_BPTI"/>
    <property type="match status" value="1"/>
</dbReference>
<evidence type="ECO:0000256" key="3">
    <source>
        <dbReference type="ARBA" id="ARBA00022690"/>
    </source>
</evidence>
<evidence type="ECO:0000313" key="9">
    <source>
        <dbReference type="Proteomes" id="UP001231518"/>
    </source>
</evidence>
<evidence type="ECO:0000256" key="1">
    <source>
        <dbReference type="ARBA" id="ARBA00004613"/>
    </source>
</evidence>
<dbReference type="InterPro" id="IPR036880">
    <property type="entry name" value="Kunitz_BPTI_sf"/>
</dbReference>
<dbReference type="CDD" id="cd00109">
    <property type="entry name" value="Kunitz-type"/>
    <property type="match status" value="1"/>
</dbReference>
<dbReference type="InterPro" id="IPR002223">
    <property type="entry name" value="Kunitz_BPTI"/>
</dbReference>
<dbReference type="SUPFAM" id="SSF57362">
    <property type="entry name" value="BPTI-like"/>
    <property type="match status" value="1"/>
</dbReference>
<dbReference type="Gene3D" id="4.10.410.10">
    <property type="entry name" value="Pancreatic trypsin inhibitor Kunitz domain"/>
    <property type="match status" value="1"/>
</dbReference>
<sequence length="295" mass="31661">MPVIPGSESTGQTCEGALACWWGGGGGGGGGWNTEESDFFEGATYMNLSMLNATLPVPEMDEKFYVNLTGISDPLKRIILTSWNGWTPDNETQMDWRIWYDGYMACKEMYEGSDGKRKKKKNKIKVEPTEPLNCTKYGFPGSGGPGGGGSWGGSGGGPGGAGGAGGQGGSGYDYFEDDNRGPGSGWPNSHEWKGLGQGSAGPPIPPWAYVPKNIGKNPICYLSPTRGQCNENLMRWGFNPFTDRCQNYTYSGCGGTRNRFTTVAICEKHCKQPIEPSCSVDSGIKATNVKLKDHD</sequence>
<feature type="region of interest" description="Disordered" evidence="6">
    <location>
        <begin position="145"/>
        <end position="200"/>
    </location>
</feature>
<dbReference type="PROSITE" id="PS50279">
    <property type="entry name" value="BPTI_KUNITZ_2"/>
    <property type="match status" value="1"/>
</dbReference>
<evidence type="ECO:0000256" key="6">
    <source>
        <dbReference type="SAM" id="MobiDB-lite"/>
    </source>
</evidence>
<accession>A0AAD8E0I5</accession>
<evidence type="ECO:0000259" key="7">
    <source>
        <dbReference type="PROSITE" id="PS50279"/>
    </source>
</evidence>
<feature type="compositionally biased region" description="Gly residues" evidence="6">
    <location>
        <begin position="145"/>
        <end position="171"/>
    </location>
</feature>
<dbReference type="GO" id="GO:0005615">
    <property type="term" value="C:extracellular space"/>
    <property type="evidence" value="ECO:0007669"/>
    <property type="project" value="TreeGrafter"/>
</dbReference>
<dbReference type="AlphaFoldDB" id="A0AAD8E0I5"/>
<reference evidence="8" key="1">
    <citation type="submission" date="2023-03" db="EMBL/GenBank/DDBJ databases">
        <title>Chromosome-level genomes of two armyworms, Mythimna separata and Mythimna loreyi, provide insights into the biosynthesis and reception of sex pheromones.</title>
        <authorList>
            <person name="Zhao H."/>
        </authorList>
    </citation>
    <scope>NUCLEOTIDE SEQUENCE</scope>
    <source>
        <strain evidence="8">BeijingLab</strain>
        <tissue evidence="8">Pupa</tissue>
    </source>
</reference>
<evidence type="ECO:0000256" key="2">
    <source>
        <dbReference type="ARBA" id="ARBA00022525"/>
    </source>
</evidence>